<evidence type="ECO:0000256" key="1">
    <source>
        <dbReference type="SAM" id="MobiDB-lite"/>
    </source>
</evidence>
<evidence type="ECO:0000313" key="3">
    <source>
        <dbReference type="WBParaSite" id="MhA1_Contig288.frz3.gene23"/>
    </source>
</evidence>
<feature type="region of interest" description="Disordered" evidence="1">
    <location>
        <begin position="94"/>
        <end position="125"/>
    </location>
</feature>
<feature type="compositionally biased region" description="Low complexity" evidence="1">
    <location>
        <begin position="99"/>
        <end position="113"/>
    </location>
</feature>
<organism evidence="2 3">
    <name type="scientific">Meloidogyne hapla</name>
    <name type="common">Root-knot nematode worm</name>
    <dbReference type="NCBI Taxonomy" id="6305"/>
    <lineage>
        <taxon>Eukaryota</taxon>
        <taxon>Metazoa</taxon>
        <taxon>Ecdysozoa</taxon>
        <taxon>Nematoda</taxon>
        <taxon>Chromadorea</taxon>
        <taxon>Rhabditida</taxon>
        <taxon>Tylenchina</taxon>
        <taxon>Tylenchomorpha</taxon>
        <taxon>Tylenchoidea</taxon>
        <taxon>Meloidogynidae</taxon>
        <taxon>Meloidogyninae</taxon>
        <taxon>Meloidogyne</taxon>
    </lineage>
</organism>
<name>A0A1I8BLM5_MELHA</name>
<dbReference type="WBParaSite" id="MhA1_Contig288.frz3.gene23">
    <property type="protein sequence ID" value="MhA1_Contig288.frz3.gene23"/>
    <property type="gene ID" value="MhA1_Contig288.frz3.gene23"/>
</dbReference>
<accession>A0A1I8BLM5</accession>
<proteinExistence type="predicted"/>
<sequence length="125" mass="14515">MEQQHNLILLGQGIQFCNLKKQQSKPEALENNNKNSETKIIKIKKEENEGEIIKTTLNIINNKNKIIIIKNKNKNNFFEKEEKCGAENKAKIEEKHTQNKLQNKQQLNKNNNLSTEKSSKTLKTI</sequence>
<keyword evidence="2" id="KW-1185">Reference proteome</keyword>
<dbReference type="Proteomes" id="UP000095281">
    <property type="component" value="Unplaced"/>
</dbReference>
<protein>
    <submittedName>
        <fullName evidence="3">Uncharacterized protein</fullName>
    </submittedName>
</protein>
<dbReference type="AlphaFoldDB" id="A0A1I8BLM5"/>
<evidence type="ECO:0000313" key="2">
    <source>
        <dbReference type="Proteomes" id="UP000095281"/>
    </source>
</evidence>
<reference evidence="3" key="1">
    <citation type="submission" date="2016-11" db="UniProtKB">
        <authorList>
            <consortium name="WormBaseParasite"/>
        </authorList>
    </citation>
    <scope>IDENTIFICATION</scope>
</reference>